<proteinExistence type="inferred from homology"/>
<comment type="similarity">
    <text evidence="2">Belongs to the MSOX/MTOX family.</text>
</comment>
<comment type="caution">
    <text evidence="8">The sequence shown here is derived from an EMBL/GenBank/DDBJ whole genome shotgun (WGS) entry which is preliminary data.</text>
</comment>
<dbReference type="PANTHER" id="PTHR10961:SF46">
    <property type="entry name" value="PEROXISOMAL SARCOSINE OXIDASE"/>
    <property type="match status" value="1"/>
</dbReference>
<dbReference type="AlphaFoldDB" id="A0A9W9CXW9"/>
<dbReference type="Gene3D" id="3.50.50.60">
    <property type="entry name" value="FAD/NAD(P)-binding domain"/>
    <property type="match status" value="1"/>
</dbReference>
<dbReference type="Proteomes" id="UP001140453">
    <property type="component" value="Unassembled WGS sequence"/>
</dbReference>
<evidence type="ECO:0000259" key="7">
    <source>
        <dbReference type="Pfam" id="PF01266"/>
    </source>
</evidence>
<evidence type="ECO:0000313" key="9">
    <source>
        <dbReference type="Proteomes" id="UP001140453"/>
    </source>
</evidence>
<dbReference type="GO" id="GO:0004657">
    <property type="term" value="F:proline dehydrogenase activity"/>
    <property type="evidence" value="ECO:0007669"/>
    <property type="project" value="TreeGrafter"/>
</dbReference>
<keyword evidence="9" id="KW-1185">Reference proteome</keyword>
<dbReference type="GO" id="GO:0008115">
    <property type="term" value="F:sarcosine oxidase activity"/>
    <property type="evidence" value="ECO:0007669"/>
    <property type="project" value="TreeGrafter"/>
</dbReference>
<dbReference type="InterPro" id="IPR036188">
    <property type="entry name" value="FAD/NAD-bd_sf"/>
</dbReference>
<organism evidence="8 9">
    <name type="scientific">Gnomoniopsis smithogilvyi</name>
    <dbReference type="NCBI Taxonomy" id="1191159"/>
    <lineage>
        <taxon>Eukaryota</taxon>
        <taxon>Fungi</taxon>
        <taxon>Dikarya</taxon>
        <taxon>Ascomycota</taxon>
        <taxon>Pezizomycotina</taxon>
        <taxon>Sordariomycetes</taxon>
        <taxon>Sordariomycetidae</taxon>
        <taxon>Diaporthales</taxon>
        <taxon>Gnomoniaceae</taxon>
        <taxon>Gnomoniopsis</taxon>
    </lineage>
</organism>
<dbReference type="GO" id="GO:0050031">
    <property type="term" value="F:L-pipecolate oxidase activity"/>
    <property type="evidence" value="ECO:0007669"/>
    <property type="project" value="TreeGrafter"/>
</dbReference>
<evidence type="ECO:0000256" key="1">
    <source>
        <dbReference type="ARBA" id="ARBA00001974"/>
    </source>
</evidence>
<keyword evidence="3" id="KW-0285">Flavoprotein</keyword>
<evidence type="ECO:0000256" key="6">
    <source>
        <dbReference type="SAM" id="MobiDB-lite"/>
    </source>
</evidence>
<protein>
    <recommendedName>
        <fullName evidence="7">FAD dependent oxidoreductase domain-containing protein</fullName>
    </recommendedName>
</protein>
<dbReference type="InterPro" id="IPR006076">
    <property type="entry name" value="FAD-dep_OxRdtase"/>
</dbReference>
<dbReference type="Gene3D" id="3.30.9.10">
    <property type="entry name" value="D-Amino Acid Oxidase, subunit A, domain 2"/>
    <property type="match status" value="1"/>
</dbReference>
<evidence type="ECO:0000256" key="5">
    <source>
        <dbReference type="ARBA" id="ARBA00023002"/>
    </source>
</evidence>
<dbReference type="PANTHER" id="PTHR10961">
    <property type="entry name" value="PEROXISOMAL SARCOSINE OXIDASE"/>
    <property type="match status" value="1"/>
</dbReference>
<feature type="region of interest" description="Disordered" evidence="6">
    <location>
        <begin position="1"/>
        <end position="29"/>
    </location>
</feature>
<evidence type="ECO:0000256" key="4">
    <source>
        <dbReference type="ARBA" id="ARBA00022827"/>
    </source>
</evidence>
<dbReference type="EMBL" id="JAPEVB010000002">
    <property type="protein sequence ID" value="KAJ4393490.1"/>
    <property type="molecule type" value="Genomic_DNA"/>
</dbReference>
<sequence>MSPITSDSDTNLPSFSSSSPSTTSVTQKSPPTSILIIGAGVFGLSTALSLATRPEFTSTSITIVDRSPTPGVFPARDASSIDTSRIIRADYADPAYAALADEAQAAWRQQDHPDDLGAQGRYSETGLMLVGDAVLGARHGGGEGQKTGLDYVHSSYANVRALHPGSDKITALPSATAIRDAYGTGGFSGSWGYINRLSGWANAEASMAWLYRRAVATKRITFVNGTVTSLLRSPTDNNHITGVQLSDGVTISARLTVLATGAWTPSLINLSGRAVATGQVIAYLPLTPAEQAKLANVPTLLNLSTGYFIITPSANTLKIARHAYGYLNPVSAPNGDTLSTPMTHLTHPTAPTLVPKTEQAAMRAALRQMVPWPELAERPFSSTRLCWYTDTPDGDFIIDYHPEHKGLFVATGASGHGFKFLPCIGEKIVDCILGECPGAFKEKWSFKKGNEVKRWDQVVTEDGSRGGVPGLILGDELREERREGISSRL</sequence>
<dbReference type="Pfam" id="PF01266">
    <property type="entry name" value="DAO"/>
    <property type="match status" value="1"/>
</dbReference>
<keyword evidence="4" id="KW-0274">FAD</keyword>
<evidence type="ECO:0000256" key="3">
    <source>
        <dbReference type="ARBA" id="ARBA00022630"/>
    </source>
</evidence>
<accession>A0A9W9CXW9</accession>
<dbReference type="GO" id="GO:0050660">
    <property type="term" value="F:flavin adenine dinucleotide binding"/>
    <property type="evidence" value="ECO:0007669"/>
    <property type="project" value="InterPro"/>
</dbReference>
<name>A0A9W9CXW9_9PEZI</name>
<reference evidence="8" key="1">
    <citation type="submission" date="2022-10" db="EMBL/GenBank/DDBJ databases">
        <title>Tapping the CABI collections for fungal endophytes: first genome assemblies for Collariella, Neodidymelliopsis, Ascochyta clinopodiicola, Didymella pomorum, Didymosphaeria variabile, Neocosmospora piperis and Neocucurbitaria cava.</title>
        <authorList>
            <person name="Hill R."/>
        </authorList>
    </citation>
    <scope>NUCLEOTIDE SEQUENCE</scope>
    <source>
        <strain evidence="8">IMI 355082</strain>
    </source>
</reference>
<dbReference type="SUPFAM" id="SSF51905">
    <property type="entry name" value="FAD/NAD(P)-binding domain"/>
    <property type="match status" value="1"/>
</dbReference>
<evidence type="ECO:0000256" key="2">
    <source>
        <dbReference type="ARBA" id="ARBA00010989"/>
    </source>
</evidence>
<dbReference type="OrthoDB" id="2219495at2759"/>
<keyword evidence="5" id="KW-0560">Oxidoreductase</keyword>
<evidence type="ECO:0000313" key="8">
    <source>
        <dbReference type="EMBL" id="KAJ4393490.1"/>
    </source>
</evidence>
<dbReference type="InterPro" id="IPR045170">
    <property type="entry name" value="MTOX"/>
</dbReference>
<comment type="cofactor">
    <cofactor evidence="1">
        <name>FAD</name>
        <dbReference type="ChEBI" id="CHEBI:57692"/>
    </cofactor>
</comment>
<gene>
    <name evidence="8" type="ORF">N0V93_002702</name>
</gene>
<feature type="domain" description="FAD dependent oxidoreductase" evidence="7">
    <location>
        <begin position="34"/>
        <end position="430"/>
    </location>
</feature>